<dbReference type="EMBL" id="CP048877">
    <property type="protein sequence ID" value="QIJ71280.1"/>
    <property type="molecule type" value="Genomic_DNA"/>
</dbReference>
<accession>A0A6G7PUI4</accession>
<dbReference type="KEGG" id="tav:G4V39_02840"/>
<dbReference type="AlphaFoldDB" id="A0A6G7PUI4"/>
<dbReference type="Pfam" id="PF01837">
    <property type="entry name" value="HcyBio"/>
    <property type="match status" value="1"/>
</dbReference>
<dbReference type="RefSeq" id="WP_166031502.1">
    <property type="nucleotide sequence ID" value="NZ_CP048877.1"/>
</dbReference>
<keyword evidence="2" id="KW-1185">Reference proteome</keyword>
<dbReference type="InterPro" id="IPR002708">
    <property type="entry name" value="HcyBio"/>
</dbReference>
<evidence type="ECO:0000313" key="1">
    <source>
        <dbReference type="EMBL" id="QIJ71280.1"/>
    </source>
</evidence>
<proteinExistence type="predicted"/>
<reference evidence="1 2" key="1">
    <citation type="submission" date="2020-02" db="EMBL/GenBank/DDBJ databases">
        <title>Genome analysis of Thermosulfuriphilus ammonigenes ST65T, an anaerobic thermophilic chemolithoautotrophic bacterium isolated from a deep-sea hydrothermal vent.</title>
        <authorList>
            <person name="Slobodkina G."/>
            <person name="Allioux M."/>
            <person name="Merkel A."/>
            <person name="Alain K."/>
            <person name="Jebbar M."/>
            <person name="Slobodkin A."/>
        </authorList>
    </citation>
    <scope>NUCLEOTIDE SEQUENCE [LARGE SCALE GENOMIC DNA]</scope>
    <source>
        <strain evidence="1 2">ST65</strain>
    </source>
</reference>
<gene>
    <name evidence="1" type="ORF">G4V39_02840</name>
</gene>
<dbReference type="Proteomes" id="UP000502179">
    <property type="component" value="Chromosome"/>
</dbReference>
<organism evidence="1 2">
    <name type="scientific">Thermosulfuriphilus ammonigenes</name>
    <dbReference type="NCBI Taxonomy" id="1936021"/>
    <lineage>
        <taxon>Bacteria</taxon>
        <taxon>Pseudomonadati</taxon>
        <taxon>Thermodesulfobacteriota</taxon>
        <taxon>Thermodesulfobacteria</taxon>
        <taxon>Thermodesulfobacteriales</taxon>
        <taxon>Thermodesulfobacteriaceae</taxon>
        <taxon>Thermosulfuriphilus</taxon>
    </lineage>
</organism>
<protein>
    <submittedName>
        <fullName evidence="1">Uncharacterized protein</fullName>
    </submittedName>
</protein>
<sequence length="407" mass="44658">MAYKVEKTIAEINQRIREGKAVVVTAEEMIDIVKTEGPVKAAKEVDVVTTGTFSPMCSSGAFINFGHSVPTIKAHRVWINGVPAYAGLAAVDIYIGATEPSEDDPLNKVYPGEFRYGGGHVIEDLVAGKKLLLRAEAYGTHCYPRKYLEKEITLADLPYAVLCNPRNAYQNYNCAINLSERTIYTYMGVLRPRAGNANYATAGQLSPLMNDPYYRTMGLGTRIFLGGAQGYIVWYGTQHNPDVPRTNKGVPKRPAGTLMVMGNLKEMSPRWIMGVSMLGYGCSLSVGIGVPIPILNEEIASWTGVSDEEIFTQIVDYGYDYPNGIKRNYGEVSYAELRSGSIRVLGKDVPTVPVSSYVRAREIAEILKGWIKEGKFLLSEPQEPIPAPASPSLLNNNQKGAKEAEEE</sequence>
<name>A0A6G7PUI4_9BACT</name>
<evidence type="ECO:0000313" key="2">
    <source>
        <dbReference type="Proteomes" id="UP000502179"/>
    </source>
</evidence>